<evidence type="ECO:0000256" key="3">
    <source>
        <dbReference type="ARBA" id="ARBA00022723"/>
    </source>
</evidence>
<organism evidence="13 14">
    <name type="scientific">Andreesenia angusta</name>
    <dbReference type="NCBI Taxonomy" id="39480"/>
    <lineage>
        <taxon>Bacteria</taxon>
        <taxon>Bacillati</taxon>
        <taxon>Bacillota</taxon>
        <taxon>Tissierellia</taxon>
        <taxon>Tissierellales</taxon>
        <taxon>Gottschalkiaceae</taxon>
        <taxon>Andreesenia</taxon>
    </lineage>
</organism>
<comment type="subunit">
    <text evidence="10">Monomer. Associates with 30S ribosomal subunit, binds 16S rRNA.</text>
</comment>
<dbReference type="Gene3D" id="1.10.40.50">
    <property type="entry name" value="Probable gtpase engc, domain 3"/>
    <property type="match status" value="1"/>
</dbReference>
<dbReference type="InterPro" id="IPR030378">
    <property type="entry name" value="G_CP_dom"/>
</dbReference>
<keyword evidence="8 10" id="KW-0694">RNA-binding</keyword>
<proteinExistence type="inferred from homology"/>
<evidence type="ECO:0000256" key="6">
    <source>
        <dbReference type="ARBA" id="ARBA00022801"/>
    </source>
</evidence>
<dbReference type="InterPro" id="IPR004881">
    <property type="entry name" value="Ribosome_biogen_GTPase_RsgA"/>
</dbReference>
<dbReference type="EMBL" id="MKIE01000003">
    <property type="protein sequence ID" value="OHW62646.1"/>
    <property type="molecule type" value="Genomic_DNA"/>
</dbReference>
<comment type="subcellular location">
    <subcellularLocation>
        <location evidence="10">Cytoplasm</location>
    </subcellularLocation>
</comment>
<dbReference type="PROSITE" id="PS50936">
    <property type="entry name" value="ENGC_GTPASE"/>
    <property type="match status" value="1"/>
</dbReference>
<name>A0A1S1V7Q9_9FIRM</name>
<dbReference type="PANTHER" id="PTHR32120">
    <property type="entry name" value="SMALL RIBOSOMAL SUBUNIT BIOGENESIS GTPASE RSGA"/>
    <property type="match status" value="1"/>
</dbReference>
<dbReference type="Gene3D" id="3.40.50.300">
    <property type="entry name" value="P-loop containing nucleotide triphosphate hydrolases"/>
    <property type="match status" value="1"/>
</dbReference>
<feature type="binding site" evidence="10">
    <location>
        <begin position="114"/>
        <end position="117"/>
    </location>
    <ligand>
        <name>GTP</name>
        <dbReference type="ChEBI" id="CHEBI:37565"/>
    </ligand>
</feature>
<dbReference type="PROSITE" id="PS51721">
    <property type="entry name" value="G_CP"/>
    <property type="match status" value="1"/>
</dbReference>
<keyword evidence="9 10" id="KW-0342">GTP-binding</keyword>
<evidence type="ECO:0000313" key="14">
    <source>
        <dbReference type="Proteomes" id="UP000180254"/>
    </source>
</evidence>
<evidence type="ECO:0000256" key="5">
    <source>
        <dbReference type="ARBA" id="ARBA00022741"/>
    </source>
</evidence>
<protein>
    <recommendedName>
        <fullName evidence="10">Small ribosomal subunit biogenesis GTPase RsgA</fullName>
        <ecNumber evidence="10">3.6.1.-</ecNumber>
    </recommendedName>
</protein>
<accession>A0A1S1V7Q9</accession>
<keyword evidence="4 10" id="KW-0699">rRNA-binding</keyword>
<evidence type="ECO:0000259" key="11">
    <source>
        <dbReference type="PROSITE" id="PS50936"/>
    </source>
</evidence>
<feature type="domain" description="CP-type G" evidence="12">
    <location>
        <begin position="65"/>
        <end position="223"/>
    </location>
</feature>
<dbReference type="PANTHER" id="PTHR32120:SF11">
    <property type="entry name" value="SMALL RIBOSOMAL SUBUNIT BIOGENESIS GTPASE RSGA 1, MITOCHONDRIAL-RELATED"/>
    <property type="match status" value="1"/>
</dbReference>
<dbReference type="Pfam" id="PF03193">
    <property type="entry name" value="RsgA_GTPase"/>
    <property type="match status" value="1"/>
</dbReference>
<dbReference type="Gene3D" id="2.40.50.140">
    <property type="entry name" value="Nucleic acid-binding proteins"/>
    <property type="match status" value="1"/>
</dbReference>
<feature type="binding site" evidence="10">
    <location>
        <position position="252"/>
    </location>
    <ligand>
        <name>Zn(2+)</name>
        <dbReference type="ChEBI" id="CHEBI:29105"/>
    </ligand>
</feature>
<dbReference type="RefSeq" id="WP_071062685.1">
    <property type="nucleotide sequence ID" value="NZ_MKIE01000003.1"/>
</dbReference>
<dbReference type="GO" id="GO:0042274">
    <property type="term" value="P:ribosomal small subunit biogenesis"/>
    <property type="evidence" value="ECO:0007669"/>
    <property type="project" value="UniProtKB-UniRule"/>
</dbReference>
<feature type="binding site" evidence="10">
    <location>
        <position position="247"/>
    </location>
    <ligand>
        <name>Zn(2+)</name>
        <dbReference type="ChEBI" id="CHEBI:29105"/>
    </ligand>
</feature>
<sequence>MLEGKIVKGIGGFYYVKSDGEIYECRARGIFRKQDIVPMVGDDVKIRLNKEDETTGYVEEILERRNELFRPPVSNVDQAVIVFALRSPDPNLWLLDKFLILAEEQEIDIAICFNKIDLVSDEEKLEYNRIYENAGYRVLNTSTETGEGIECLREVLSGKTTVFAGPSGVGKSTLLNTVQPDLKLQTGSVSEKTSRGKHTTRHVELMSLELGGYVLDTPGFSSLELDFLTEENLEVYFPEIYSKSEDCRFRGCRHNKEPGCAVKSAVEQGEISEKRYENYLLFLKDAMERRKY</sequence>
<keyword evidence="7 10" id="KW-0862">Zinc</keyword>
<dbReference type="NCBIfam" id="TIGR00157">
    <property type="entry name" value="ribosome small subunit-dependent GTPase A"/>
    <property type="match status" value="1"/>
</dbReference>
<dbReference type="SUPFAM" id="SSF52540">
    <property type="entry name" value="P-loop containing nucleoside triphosphate hydrolases"/>
    <property type="match status" value="1"/>
</dbReference>
<dbReference type="SUPFAM" id="SSF50249">
    <property type="entry name" value="Nucleic acid-binding proteins"/>
    <property type="match status" value="1"/>
</dbReference>
<evidence type="ECO:0000259" key="12">
    <source>
        <dbReference type="PROSITE" id="PS51721"/>
    </source>
</evidence>
<evidence type="ECO:0000313" key="13">
    <source>
        <dbReference type="EMBL" id="OHW62646.1"/>
    </source>
</evidence>
<dbReference type="GO" id="GO:0046872">
    <property type="term" value="F:metal ion binding"/>
    <property type="evidence" value="ECO:0007669"/>
    <property type="project" value="UniProtKB-KW"/>
</dbReference>
<dbReference type="CDD" id="cd04466">
    <property type="entry name" value="S1_YloQ_GTPase"/>
    <property type="match status" value="1"/>
</dbReference>
<dbReference type="InterPro" id="IPR012340">
    <property type="entry name" value="NA-bd_OB-fold"/>
</dbReference>
<comment type="caution">
    <text evidence="13">The sequence shown here is derived from an EMBL/GenBank/DDBJ whole genome shotgun (WGS) entry which is preliminary data.</text>
</comment>
<feature type="binding site" evidence="10">
    <location>
        <begin position="165"/>
        <end position="173"/>
    </location>
    <ligand>
        <name>GTP</name>
        <dbReference type="ChEBI" id="CHEBI:37565"/>
    </ligand>
</feature>
<keyword evidence="3 10" id="KW-0479">Metal-binding</keyword>
<dbReference type="InterPro" id="IPR031944">
    <property type="entry name" value="RsgA_N"/>
</dbReference>
<dbReference type="AlphaFoldDB" id="A0A1S1V7Q9"/>
<keyword evidence="2 10" id="KW-0690">Ribosome biogenesis</keyword>
<evidence type="ECO:0000256" key="10">
    <source>
        <dbReference type="HAMAP-Rule" id="MF_01820"/>
    </source>
</evidence>
<dbReference type="InterPro" id="IPR027417">
    <property type="entry name" value="P-loop_NTPase"/>
</dbReference>
<dbReference type="GO" id="GO:0005525">
    <property type="term" value="F:GTP binding"/>
    <property type="evidence" value="ECO:0007669"/>
    <property type="project" value="UniProtKB-UniRule"/>
</dbReference>
<reference evidence="13 14" key="1">
    <citation type="submission" date="2016-09" db="EMBL/GenBank/DDBJ databases">
        <title>Genome sequence of Eubacterium angustum.</title>
        <authorList>
            <person name="Poehlein A."/>
            <person name="Daniel R."/>
        </authorList>
    </citation>
    <scope>NUCLEOTIDE SEQUENCE [LARGE SCALE GENOMIC DNA]</scope>
    <source>
        <strain evidence="13 14">DSM 1989</strain>
    </source>
</reference>
<dbReference type="OrthoDB" id="9809485at2"/>
<dbReference type="STRING" id="39480.EUAN_12110"/>
<evidence type="ECO:0000256" key="8">
    <source>
        <dbReference type="ARBA" id="ARBA00022884"/>
    </source>
</evidence>
<evidence type="ECO:0000256" key="4">
    <source>
        <dbReference type="ARBA" id="ARBA00022730"/>
    </source>
</evidence>
<keyword evidence="6 10" id="KW-0378">Hydrolase</keyword>
<feature type="domain" description="EngC GTPase" evidence="11">
    <location>
        <begin position="74"/>
        <end position="221"/>
    </location>
</feature>
<dbReference type="HAMAP" id="MF_01820">
    <property type="entry name" value="GTPase_RsgA"/>
    <property type="match status" value="1"/>
</dbReference>
<dbReference type="GO" id="GO:0003924">
    <property type="term" value="F:GTPase activity"/>
    <property type="evidence" value="ECO:0007669"/>
    <property type="project" value="UniProtKB-UniRule"/>
</dbReference>
<comment type="function">
    <text evidence="10">One of several proteins that assist in the late maturation steps of the functional core of the 30S ribosomal subunit. Helps release RbfA from mature subunits. May play a role in the assembly of ribosomal proteins into the subunit. Circularly permuted GTPase that catalyzes slow GTP hydrolysis, GTPase activity is stimulated by the 30S ribosomal subunit.</text>
</comment>
<feature type="binding site" evidence="10">
    <location>
        <position position="254"/>
    </location>
    <ligand>
        <name>Zn(2+)</name>
        <dbReference type="ChEBI" id="CHEBI:29105"/>
    </ligand>
</feature>
<dbReference type="GO" id="GO:0019843">
    <property type="term" value="F:rRNA binding"/>
    <property type="evidence" value="ECO:0007669"/>
    <property type="project" value="UniProtKB-KW"/>
</dbReference>
<dbReference type="InterPro" id="IPR010914">
    <property type="entry name" value="RsgA_GTPase_dom"/>
</dbReference>
<dbReference type="CDD" id="cd01854">
    <property type="entry name" value="YjeQ_EngC"/>
    <property type="match status" value="1"/>
</dbReference>
<evidence type="ECO:0000256" key="2">
    <source>
        <dbReference type="ARBA" id="ARBA00022517"/>
    </source>
</evidence>
<dbReference type="Proteomes" id="UP000180254">
    <property type="component" value="Unassembled WGS sequence"/>
</dbReference>
<comment type="similarity">
    <text evidence="10">Belongs to the TRAFAC class YlqF/YawG GTPase family. RsgA subfamily.</text>
</comment>
<comment type="cofactor">
    <cofactor evidence="10">
        <name>Zn(2+)</name>
        <dbReference type="ChEBI" id="CHEBI:29105"/>
    </cofactor>
    <text evidence="10">Binds 1 zinc ion per subunit.</text>
</comment>
<evidence type="ECO:0000256" key="9">
    <source>
        <dbReference type="ARBA" id="ARBA00023134"/>
    </source>
</evidence>
<dbReference type="Pfam" id="PF16745">
    <property type="entry name" value="RsgA_N"/>
    <property type="match status" value="1"/>
</dbReference>
<gene>
    <name evidence="10 13" type="primary">rsgA</name>
    <name evidence="13" type="ORF">EUAN_12110</name>
</gene>
<evidence type="ECO:0000256" key="7">
    <source>
        <dbReference type="ARBA" id="ARBA00022833"/>
    </source>
</evidence>
<keyword evidence="14" id="KW-1185">Reference proteome</keyword>
<feature type="binding site" evidence="10">
    <location>
        <position position="260"/>
    </location>
    <ligand>
        <name>Zn(2+)</name>
        <dbReference type="ChEBI" id="CHEBI:29105"/>
    </ligand>
</feature>
<keyword evidence="1 10" id="KW-0963">Cytoplasm</keyword>
<dbReference type="GO" id="GO:0005737">
    <property type="term" value="C:cytoplasm"/>
    <property type="evidence" value="ECO:0007669"/>
    <property type="project" value="UniProtKB-SubCell"/>
</dbReference>
<evidence type="ECO:0000256" key="1">
    <source>
        <dbReference type="ARBA" id="ARBA00022490"/>
    </source>
</evidence>
<dbReference type="EC" id="3.6.1.-" evidence="10"/>
<keyword evidence="5 10" id="KW-0547">Nucleotide-binding</keyword>